<dbReference type="Proteomes" id="UP000188268">
    <property type="component" value="Unassembled WGS sequence"/>
</dbReference>
<sequence>MTLHFLVQIELYEGRYDLEHHMVQQSTHKELAVTAIVYEYMVDLIPSSLRQPSRTRAVQVSGQSIDPTETDPKSVKSELVNRFRGLFGLSVSYSEAVVDAFEDDGGASDDDGSLRINKRSELSEWIEVAIDDLSSDIRLSNHSDIIGSLVHLTVYKLVFHPGGVLVDIHRSYVNGDTKVIEWYDPEKFCVSAMLSLAASIGVALLCKYLEEGEERLVNVYVEHGDSAITGEIPLPAGFNEPIPMVGDGDEAGCEEAVVYEAAGVGDENDAAGGGESEEDEGRIGNRIKRRKRLPYLLIWIRKVMEEKIQSLLVHGINMGVSALQPSSSQPNPSAAKKQGKKLGTKLAGKESQLTIGIPVDRPPQNITSVTELREQARRQVARVRQAATNEAPTQESRQTC</sequence>
<accession>A0A1R3HC31</accession>
<proteinExistence type="predicted"/>
<comment type="caution">
    <text evidence="2">The sequence shown here is derived from an EMBL/GenBank/DDBJ whole genome shotgun (WGS) entry which is preliminary data.</text>
</comment>
<evidence type="ECO:0000256" key="1">
    <source>
        <dbReference type="SAM" id="MobiDB-lite"/>
    </source>
</evidence>
<dbReference type="EMBL" id="AWWV01012332">
    <property type="protein sequence ID" value="OMO67901.1"/>
    <property type="molecule type" value="Genomic_DNA"/>
</dbReference>
<dbReference type="AlphaFoldDB" id="A0A1R3HC31"/>
<dbReference type="OrthoDB" id="1752323at2759"/>
<evidence type="ECO:0000313" key="3">
    <source>
        <dbReference type="Proteomes" id="UP000188268"/>
    </source>
</evidence>
<evidence type="ECO:0000313" key="2">
    <source>
        <dbReference type="EMBL" id="OMO67901.1"/>
    </source>
</evidence>
<feature type="region of interest" description="Disordered" evidence="1">
    <location>
        <begin position="323"/>
        <end position="345"/>
    </location>
</feature>
<reference evidence="2 3" key="1">
    <citation type="submission" date="2013-09" db="EMBL/GenBank/DDBJ databases">
        <title>Corchorus capsularis genome sequencing.</title>
        <authorList>
            <person name="Alam M."/>
            <person name="Haque M.S."/>
            <person name="Islam M.S."/>
            <person name="Emdad E.M."/>
            <person name="Islam M.M."/>
            <person name="Ahmed B."/>
            <person name="Halim A."/>
            <person name="Hossen Q.M.M."/>
            <person name="Hossain M.Z."/>
            <person name="Ahmed R."/>
            <person name="Khan M.M."/>
            <person name="Islam R."/>
            <person name="Rashid M.M."/>
            <person name="Khan S.A."/>
            <person name="Rahman M.S."/>
            <person name="Alam M."/>
        </authorList>
    </citation>
    <scope>NUCLEOTIDE SEQUENCE [LARGE SCALE GENOMIC DNA]</scope>
    <source>
        <strain evidence="3">cv. CVL-1</strain>
        <tissue evidence="2">Whole seedling</tissue>
    </source>
</reference>
<keyword evidence="3" id="KW-1185">Reference proteome</keyword>
<dbReference type="Gramene" id="OMO67901">
    <property type="protein sequence ID" value="OMO67901"/>
    <property type="gene ID" value="CCACVL1_20213"/>
</dbReference>
<gene>
    <name evidence="2" type="ORF">CCACVL1_20213</name>
</gene>
<protein>
    <submittedName>
        <fullName evidence="2">Uncharacterized protein</fullName>
    </submittedName>
</protein>
<feature type="compositionally biased region" description="Low complexity" evidence="1">
    <location>
        <begin position="323"/>
        <end position="335"/>
    </location>
</feature>
<organism evidence="2 3">
    <name type="scientific">Corchorus capsularis</name>
    <name type="common">Jute</name>
    <dbReference type="NCBI Taxonomy" id="210143"/>
    <lineage>
        <taxon>Eukaryota</taxon>
        <taxon>Viridiplantae</taxon>
        <taxon>Streptophyta</taxon>
        <taxon>Embryophyta</taxon>
        <taxon>Tracheophyta</taxon>
        <taxon>Spermatophyta</taxon>
        <taxon>Magnoliopsida</taxon>
        <taxon>eudicotyledons</taxon>
        <taxon>Gunneridae</taxon>
        <taxon>Pentapetalae</taxon>
        <taxon>rosids</taxon>
        <taxon>malvids</taxon>
        <taxon>Malvales</taxon>
        <taxon>Malvaceae</taxon>
        <taxon>Grewioideae</taxon>
        <taxon>Apeibeae</taxon>
        <taxon>Corchorus</taxon>
    </lineage>
</organism>
<feature type="region of interest" description="Disordered" evidence="1">
    <location>
        <begin position="380"/>
        <end position="400"/>
    </location>
</feature>
<feature type="compositionally biased region" description="Polar residues" evidence="1">
    <location>
        <begin position="388"/>
        <end position="400"/>
    </location>
</feature>
<name>A0A1R3HC31_COCAP</name>